<evidence type="ECO:0000313" key="2">
    <source>
        <dbReference type="EMBL" id="PMD62035.1"/>
    </source>
</evidence>
<dbReference type="GeneID" id="36596511"/>
<keyword evidence="3" id="KW-1185">Reference proteome</keyword>
<dbReference type="InParanoid" id="A0A2J6TG84"/>
<organism evidence="2 3">
    <name type="scientific">Hyaloscypha bicolor E</name>
    <dbReference type="NCBI Taxonomy" id="1095630"/>
    <lineage>
        <taxon>Eukaryota</taxon>
        <taxon>Fungi</taxon>
        <taxon>Dikarya</taxon>
        <taxon>Ascomycota</taxon>
        <taxon>Pezizomycotina</taxon>
        <taxon>Leotiomycetes</taxon>
        <taxon>Helotiales</taxon>
        <taxon>Hyaloscyphaceae</taxon>
        <taxon>Hyaloscypha</taxon>
        <taxon>Hyaloscypha bicolor</taxon>
    </lineage>
</organism>
<protein>
    <submittedName>
        <fullName evidence="2">Uncharacterized protein</fullName>
    </submittedName>
</protein>
<dbReference type="EMBL" id="KZ613785">
    <property type="protein sequence ID" value="PMD62035.1"/>
    <property type="molecule type" value="Genomic_DNA"/>
</dbReference>
<dbReference type="AlphaFoldDB" id="A0A2J6TG84"/>
<accession>A0A2J6TG84</accession>
<feature type="region of interest" description="Disordered" evidence="1">
    <location>
        <begin position="191"/>
        <end position="218"/>
    </location>
</feature>
<dbReference type="Proteomes" id="UP000235371">
    <property type="component" value="Unassembled WGS sequence"/>
</dbReference>
<sequence>MQPIKCVNMFSLGWKNIKAKWRLSGKRRHVGKEESHEMFTRTIQILEPTSNLQAQQFKAILDAGCYAGDLITFDVIITLGCIDKVQLCDEAVGVCLNGSMLRSIGTIVLRWEGVGLYKIFESRFYVVQGDSLAWQIILGAKTCATHNLLTAGAFGGSKRQVFYKKEKKDSAEDAARIEKYKKDVADNAERVERDKAARAAAKAQGQHGNGEGSSKDQN</sequence>
<name>A0A2J6TG84_9HELO</name>
<gene>
    <name evidence="2" type="ORF">K444DRAFT_718773</name>
</gene>
<dbReference type="OrthoDB" id="4738527at2759"/>
<evidence type="ECO:0000313" key="3">
    <source>
        <dbReference type="Proteomes" id="UP000235371"/>
    </source>
</evidence>
<evidence type="ECO:0000256" key="1">
    <source>
        <dbReference type="SAM" id="MobiDB-lite"/>
    </source>
</evidence>
<reference evidence="2 3" key="1">
    <citation type="submission" date="2016-04" db="EMBL/GenBank/DDBJ databases">
        <title>A degradative enzymes factory behind the ericoid mycorrhizal symbiosis.</title>
        <authorList>
            <consortium name="DOE Joint Genome Institute"/>
            <person name="Martino E."/>
            <person name="Morin E."/>
            <person name="Grelet G."/>
            <person name="Kuo A."/>
            <person name="Kohler A."/>
            <person name="Daghino S."/>
            <person name="Barry K."/>
            <person name="Choi C."/>
            <person name="Cichocki N."/>
            <person name="Clum A."/>
            <person name="Copeland A."/>
            <person name="Hainaut M."/>
            <person name="Haridas S."/>
            <person name="Labutti K."/>
            <person name="Lindquist E."/>
            <person name="Lipzen A."/>
            <person name="Khouja H.-R."/>
            <person name="Murat C."/>
            <person name="Ohm R."/>
            <person name="Olson A."/>
            <person name="Spatafora J."/>
            <person name="Veneault-Fourrey C."/>
            <person name="Henrissat B."/>
            <person name="Grigoriev I."/>
            <person name="Martin F."/>
            <person name="Perotto S."/>
        </authorList>
    </citation>
    <scope>NUCLEOTIDE SEQUENCE [LARGE SCALE GENOMIC DNA]</scope>
    <source>
        <strain evidence="2 3">E</strain>
    </source>
</reference>
<proteinExistence type="predicted"/>
<dbReference type="RefSeq" id="XP_024738939.1">
    <property type="nucleotide sequence ID" value="XM_024888435.1"/>
</dbReference>